<dbReference type="RefSeq" id="WP_189062691.1">
    <property type="nucleotide sequence ID" value="NZ_BMQG01000014.1"/>
</dbReference>
<keyword evidence="3" id="KW-1185">Reference proteome</keyword>
<evidence type="ECO:0000313" key="3">
    <source>
        <dbReference type="Proteomes" id="UP000600547"/>
    </source>
</evidence>
<dbReference type="AlphaFoldDB" id="A0A8H9GRW8"/>
<protein>
    <submittedName>
        <fullName evidence="2">Uncharacterized protein</fullName>
    </submittedName>
</protein>
<name>A0A8H9GRW8_9DEIO</name>
<dbReference type="EMBL" id="BMQG01000014">
    <property type="protein sequence ID" value="GGM54023.1"/>
    <property type="molecule type" value="Genomic_DNA"/>
</dbReference>
<feature type="region of interest" description="Disordered" evidence="1">
    <location>
        <begin position="330"/>
        <end position="370"/>
    </location>
</feature>
<dbReference type="Proteomes" id="UP000600547">
    <property type="component" value="Unassembled WGS sequence"/>
</dbReference>
<proteinExistence type="predicted"/>
<feature type="region of interest" description="Disordered" evidence="1">
    <location>
        <begin position="266"/>
        <end position="316"/>
    </location>
</feature>
<organism evidence="2 3">
    <name type="scientific">Deinococcus arenae</name>
    <dbReference type="NCBI Taxonomy" id="1452751"/>
    <lineage>
        <taxon>Bacteria</taxon>
        <taxon>Thermotogati</taxon>
        <taxon>Deinococcota</taxon>
        <taxon>Deinococci</taxon>
        <taxon>Deinococcales</taxon>
        <taxon>Deinococcaceae</taxon>
        <taxon>Deinococcus</taxon>
    </lineage>
</organism>
<evidence type="ECO:0000313" key="2">
    <source>
        <dbReference type="EMBL" id="GGM54023.1"/>
    </source>
</evidence>
<gene>
    <name evidence="2" type="ORF">GCM10008956_32400</name>
</gene>
<accession>A0A8H9GRW8</accession>
<sequence length="499" mass="54699">MTWPYPPLNVSTTTDTTVSWIGPLTISGDTPGQRAFIVGKSEKNAYHLRILAVGELARARLQTVSSPPEVTKQFQADFDQQTCQPLLANGQALLPLASILPSGIRPFMQRSMCVCLPLVNDPCGIVIPVAEMLRHCYGSSSRLLQAVLSHQLPELLRRARSVSELAGTQRRFYEVPDELQPGDLHMLTHLLADPKAEGQALQVDHNISAVFTTLNSGLNVSHFSALFPFSGQHPLTAQGRWVDTGTFRRFLVHRITSLKIDLSITSALPTPDSPADPTDLPPQTHRRSARPGNAPEKLDSSQTTQRGKKTQVLKAHDSVFSRNRLGRFTRGLAPLPNASPRSGPARTSALSTSPWSSQDATARPATLASPSVSAMPEFQQLLAALAYLRTQGHQITERPLAQNRAEQGFVCLIHAMQVTGGWVYLIEKDRPTPSSSGPLIVCWKTDRSEASDAELIHLLSQRIGQRTWPRQVAGWTLRRVTHGYTTPETFGQAILAALK</sequence>
<feature type="compositionally biased region" description="Polar residues" evidence="1">
    <location>
        <begin position="348"/>
        <end position="360"/>
    </location>
</feature>
<comment type="caution">
    <text evidence="2">The sequence shown here is derived from an EMBL/GenBank/DDBJ whole genome shotgun (WGS) entry which is preliminary data.</text>
</comment>
<evidence type="ECO:0000256" key="1">
    <source>
        <dbReference type="SAM" id="MobiDB-lite"/>
    </source>
</evidence>
<reference evidence="3" key="1">
    <citation type="journal article" date="2019" name="Int. J. Syst. Evol. Microbiol.">
        <title>The Global Catalogue of Microorganisms (GCM) 10K type strain sequencing project: providing services to taxonomists for standard genome sequencing and annotation.</title>
        <authorList>
            <consortium name="The Broad Institute Genomics Platform"/>
            <consortium name="The Broad Institute Genome Sequencing Center for Infectious Disease"/>
            <person name="Wu L."/>
            <person name="Ma J."/>
        </authorList>
    </citation>
    <scope>NUCLEOTIDE SEQUENCE [LARGE SCALE GENOMIC DNA]</scope>
    <source>
        <strain evidence="3">JCM 31047</strain>
    </source>
</reference>